<dbReference type="Proteomes" id="UP000681967">
    <property type="component" value="Unassembled WGS sequence"/>
</dbReference>
<evidence type="ECO:0000313" key="5">
    <source>
        <dbReference type="Proteomes" id="UP000681967"/>
    </source>
</evidence>
<dbReference type="EMBL" id="CAJOBJ010163952">
    <property type="protein sequence ID" value="CAF4857098.1"/>
    <property type="molecule type" value="Genomic_DNA"/>
</dbReference>
<dbReference type="EMBL" id="CAJOBJ010207498">
    <property type="protein sequence ID" value="CAF5001392.1"/>
    <property type="molecule type" value="Genomic_DNA"/>
</dbReference>
<evidence type="ECO:0000313" key="4">
    <source>
        <dbReference type="EMBL" id="CAF5001392.1"/>
    </source>
</evidence>
<name>A0A8S2VXT6_9BILA</name>
<dbReference type="AlphaFoldDB" id="A0A8S2VXT6"/>
<gene>
    <name evidence="1" type="ORF">BYL167_LOCUS32448</name>
    <name evidence="2" type="ORF">BYL167_LOCUS35984</name>
    <name evidence="3" type="ORF">GIL414_LOCUS49696</name>
    <name evidence="4" type="ORF">GIL414_LOCUS57264</name>
</gene>
<comment type="caution">
    <text evidence="1">The sequence shown here is derived from an EMBL/GenBank/DDBJ whole genome shotgun (WGS) entry which is preliminary data.</text>
</comment>
<feature type="non-terminal residue" evidence="1">
    <location>
        <position position="58"/>
    </location>
</feature>
<dbReference type="Proteomes" id="UP000681720">
    <property type="component" value="Unassembled WGS sequence"/>
</dbReference>
<dbReference type="PANTHER" id="PTHR22754:SF32">
    <property type="entry name" value="DISCO-INTERACTING PROTEIN 2"/>
    <property type="match status" value="1"/>
</dbReference>
<dbReference type="EMBL" id="CAJOBH010077266">
    <property type="protein sequence ID" value="CAF4500381.1"/>
    <property type="molecule type" value="Genomic_DNA"/>
</dbReference>
<protein>
    <submittedName>
        <fullName evidence="1">Uncharacterized protein</fullName>
    </submittedName>
</protein>
<feature type="non-terminal residue" evidence="1">
    <location>
        <position position="1"/>
    </location>
</feature>
<reference evidence="1" key="1">
    <citation type="submission" date="2021-02" db="EMBL/GenBank/DDBJ databases">
        <authorList>
            <person name="Nowell W R."/>
        </authorList>
    </citation>
    <scope>NUCLEOTIDE SEQUENCE</scope>
</reference>
<accession>A0A8S2VXT6</accession>
<evidence type="ECO:0000313" key="2">
    <source>
        <dbReference type="EMBL" id="CAF4500381.1"/>
    </source>
</evidence>
<sequence>ALPGLSTNVFKVIPLGSDERPIGTQEFVRSGLLGFLGPGGLLFVTGSREGLMQVAGRK</sequence>
<dbReference type="PANTHER" id="PTHR22754">
    <property type="entry name" value="DISCO-INTERACTING PROTEIN 2 DIP2 -RELATED"/>
    <property type="match status" value="1"/>
</dbReference>
<dbReference type="EMBL" id="CAJOBH010060139">
    <property type="protein sequence ID" value="CAF4420657.1"/>
    <property type="molecule type" value="Genomic_DNA"/>
</dbReference>
<proteinExistence type="predicted"/>
<organism evidence="1 5">
    <name type="scientific">Rotaria magnacalcarata</name>
    <dbReference type="NCBI Taxonomy" id="392030"/>
    <lineage>
        <taxon>Eukaryota</taxon>
        <taxon>Metazoa</taxon>
        <taxon>Spiralia</taxon>
        <taxon>Gnathifera</taxon>
        <taxon>Rotifera</taxon>
        <taxon>Eurotatoria</taxon>
        <taxon>Bdelloidea</taxon>
        <taxon>Philodinida</taxon>
        <taxon>Philodinidae</taxon>
        <taxon>Rotaria</taxon>
    </lineage>
</organism>
<evidence type="ECO:0000313" key="3">
    <source>
        <dbReference type="EMBL" id="CAF4857098.1"/>
    </source>
</evidence>
<evidence type="ECO:0000313" key="1">
    <source>
        <dbReference type="EMBL" id="CAF4420657.1"/>
    </source>
</evidence>